<keyword evidence="3" id="KW-0808">Transferase</keyword>
<dbReference type="Proteomes" id="UP000242687">
    <property type="component" value="Unassembled WGS sequence"/>
</dbReference>
<dbReference type="RefSeq" id="WP_100339456.1">
    <property type="nucleotide sequence ID" value="NZ_PGFJ01000001.1"/>
</dbReference>
<keyword evidence="1" id="KW-0812">Transmembrane</keyword>
<evidence type="ECO:0000256" key="1">
    <source>
        <dbReference type="SAM" id="Phobius"/>
    </source>
</evidence>
<protein>
    <submittedName>
        <fullName evidence="3">Histidine kinase</fullName>
    </submittedName>
</protein>
<dbReference type="InterPro" id="IPR010559">
    <property type="entry name" value="Sig_transdc_His_kin_internal"/>
</dbReference>
<keyword evidence="4" id="KW-1185">Reference proteome</keyword>
<sequence>MEFAALDITPLNAGDFRYHVVENEKKELVSWTKPNVFRKTADGKSVYAYLGKFDYAPRRVLKIEVYNINNYGYSDAAYIDWRKVQAPDLKGHVQYFSSQIRTADGSLFAKDLTALQQTEEFYYKKGDRKNFSFRPTTVKDFIETTDRNDIRFRADDSVKTLVFQAFDRNYSYNYRVLLTRPTENGNETIKMGETNNRIEIIKDVWQRPGKYKVTFVPWLVKHGGRPVHVFDSLATSITFTVLPPEKKYMPVKTVVAIILTLITAAVINFTLFRNRHKRKLEKEAQNRHIATLQLQSVRVQLNPHFIFNALAGIQNLINKNAIEDANKYLSRLARLTRNVLDGAQKELISIEKETDLLDDYLQMEQTRFGFNYSINVDEQIDQQIEIPAMLLQPFVENAVKHGISALKESGRVDVSITQNNTDIVLKVADNGSGFKGEPENGKGIKLCRERIALFNAIHKNTFILLNIEQTNTGTVITIELKNWL</sequence>
<feature type="domain" description="Signal transduction histidine kinase internal region" evidence="2">
    <location>
        <begin position="293"/>
        <end position="369"/>
    </location>
</feature>
<keyword evidence="3" id="KW-0418">Kinase</keyword>
<evidence type="ECO:0000313" key="3">
    <source>
        <dbReference type="EMBL" id="PJJ83168.1"/>
    </source>
</evidence>
<dbReference type="AlphaFoldDB" id="A0A2H9VQX3"/>
<accession>A0A2H9VQX3</accession>
<name>A0A2H9VQX3_9SPHI</name>
<dbReference type="PANTHER" id="PTHR34220">
    <property type="entry name" value="SENSOR HISTIDINE KINASE YPDA"/>
    <property type="match status" value="1"/>
</dbReference>
<dbReference type="Gene3D" id="3.30.565.10">
    <property type="entry name" value="Histidine kinase-like ATPase, C-terminal domain"/>
    <property type="match status" value="1"/>
</dbReference>
<feature type="transmembrane region" description="Helical" evidence="1">
    <location>
        <begin position="253"/>
        <end position="272"/>
    </location>
</feature>
<dbReference type="EMBL" id="PGFJ01000001">
    <property type="protein sequence ID" value="PJJ83168.1"/>
    <property type="molecule type" value="Genomic_DNA"/>
</dbReference>
<proteinExistence type="predicted"/>
<dbReference type="OrthoDB" id="9809670at2"/>
<dbReference type="SUPFAM" id="SSF55874">
    <property type="entry name" value="ATPase domain of HSP90 chaperone/DNA topoisomerase II/histidine kinase"/>
    <property type="match status" value="1"/>
</dbReference>
<reference evidence="3 4" key="1">
    <citation type="submission" date="2017-11" db="EMBL/GenBank/DDBJ databases">
        <title>Genomic Encyclopedia of Archaeal and Bacterial Type Strains, Phase II (KMG-II): From Individual Species to Whole Genera.</title>
        <authorList>
            <person name="Goeker M."/>
        </authorList>
    </citation>
    <scope>NUCLEOTIDE SEQUENCE [LARGE SCALE GENOMIC DNA]</scope>
    <source>
        <strain evidence="3 4">DSM 28175</strain>
    </source>
</reference>
<dbReference type="Pfam" id="PF06580">
    <property type="entry name" value="His_kinase"/>
    <property type="match status" value="1"/>
</dbReference>
<evidence type="ECO:0000313" key="4">
    <source>
        <dbReference type="Proteomes" id="UP000242687"/>
    </source>
</evidence>
<dbReference type="GO" id="GO:0000155">
    <property type="term" value="F:phosphorelay sensor kinase activity"/>
    <property type="evidence" value="ECO:0007669"/>
    <property type="project" value="InterPro"/>
</dbReference>
<dbReference type="InterPro" id="IPR036890">
    <property type="entry name" value="HATPase_C_sf"/>
</dbReference>
<evidence type="ECO:0000259" key="2">
    <source>
        <dbReference type="Pfam" id="PF06580"/>
    </source>
</evidence>
<dbReference type="PANTHER" id="PTHR34220:SF7">
    <property type="entry name" value="SENSOR HISTIDINE KINASE YPDA"/>
    <property type="match status" value="1"/>
</dbReference>
<gene>
    <name evidence="3" type="ORF">CLV57_0146</name>
</gene>
<organism evidence="3 4">
    <name type="scientific">Mucilaginibacter auburnensis</name>
    <dbReference type="NCBI Taxonomy" id="1457233"/>
    <lineage>
        <taxon>Bacteria</taxon>
        <taxon>Pseudomonadati</taxon>
        <taxon>Bacteroidota</taxon>
        <taxon>Sphingobacteriia</taxon>
        <taxon>Sphingobacteriales</taxon>
        <taxon>Sphingobacteriaceae</taxon>
        <taxon>Mucilaginibacter</taxon>
    </lineage>
</organism>
<comment type="caution">
    <text evidence="3">The sequence shown here is derived from an EMBL/GenBank/DDBJ whole genome shotgun (WGS) entry which is preliminary data.</text>
</comment>
<keyword evidence="1" id="KW-1133">Transmembrane helix</keyword>
<dbReference type="GO" id="GO:0016020">
    <property type="term" value="C:membrane"/>
    <property type="evidence" value="ECO:0007669"/>
    <property type="project" value="InterPro"/>
</dbReference>
<keyword evidence="1" id="KW-0472">Membrane</keyword>
<dbReference type="InterPro" id="IPR050640">
    <property type="entry name" value="Bact_2-comp_sensor_kinase"/>
</dbReference>